<name>A0A9D1ULK8_9CORY</name>
<gene>
    <name evidence="5" type="ORF">H9870_09315</name>
</gene>
<reference evidence="5" key="1">
    <citation type="journal article" date="2021" name="PeerJ">
        <title>Extensive microbial diversity within the chicken gut microbiome revealed by metagenomics and culture.</title>
        <authorList>
            <person name="Gilroy R."/>
            <person name="Ravi A."/>
            <person name="Getino M."/>
            <person name="Pursley I."/>
            <person name="Horton D.L."/>
            <person name="Alikhan N.F."/>
            <person name="Baker D."/>
            <person name="Gharbi K."/>
            <person name="Hall N."/>
            <person name="Watson M."/>
            <person name="Adriaenssens E.M."/>
            <person name="Foster-Nyarko E."/>
            <person name="Jarju S."/>
            <person name="Secka A."/>
            <person name="Antonio M."/>
            <person name="Oren A."/>
            <person name="Chaudhuri R.R."/>
            <person name="La Ragione R."/>
            <person name="Hildebrand F."/>
            <person name="Pallen M.J."/>
        </authorList>
    </citation>
    <scope>NUCLEOTIDE SEQUENCE</scope>
    <source>
        <strain evidence="5">CHK32-1732</strain>
    </source>
</reference>
<evidence type="ECO:0000259" key="4">
    <source>
        <dbReference type="Pfam" id="PF07992"/>
    </source>
</evidence>
<dbReference type="AlphaFoldDB" id="A0A9D1ULK8"/>
<accession>A0A9D1ULK8</accession>
<dbReference type="InterPro" id="IPR050097">
    <property type="entry name" value="Ferredoxin-NADP_redctase_2"/>
</dbReference>
<keyword evidence="2" id="KW-0560">Oxidoreductase</keyword>
<comment type="catalytic activity">
    <reaction evidence="3">
        <text>[thioredoxin]-dithiol + NADP(+) = [thioredoxin]-disulfide + NADPH + H(+)</text>
        <dbReference type="Rhea" id="RHEA:20345"/>
        <dbReference type="Rhea" id="RHEA-COMP:10698"/>
        <dbReference type="Rhea" id="RHEA-COMP:10700"/>
        <dbReference type="ChEBI" id="CHEBI:15378"/>
        <dbReference type="ChEBI" id="CHEBI:29950"/>
        <dbReference type="ChEBI" id="CHEBI:50058"/>
        <dbReference type="ChEBI" id="CHEBI:57783"/>
        <dbReference type="ChEBI" id="CHEBI:58349"/>
        <dbReference type="EC" id="1.8.1.9"/>
    </reaction>
</comment>
<protein>
    <submittedName>
        <fullName evidence="5">NAD(P)/FAD-dependent oxidoreductase</fullName>
    </submittedName>
</protein>
<feature type="domain" description="FAD/NAD(P)-binding" evidence="4">
    <location>
        <begin position="4"/>
        <end position="304"/>
    </location>
</feature>
<dbReference type="SUPFAM" id="SSF51905">
    <property type="entry name" value="FAD/NAD(P)-binding domain"/>
    <property type="match status" value="1"/>
</dbReference>
<proteinExistence type="predicted"/>
<dbReference type="PRINTS" id="PR00368">
    <property type="entry name" value="FADPNR"/>
</dbReference>
<dbReference type="InterPro" id="IPR023753">
    <property type="entry name" value="FAD/NAD-binding_dom"/>
</dbReference>
<dbReference type="Gene3D" id="3.50.50.60">
    <property type="entry name" value="FAD/NAD(P)-binding domain"/>
    <property type="match status" value="2"/>
</dbReference>
<comment type="caution">
    <text evidence="5">The sequence shown here is derived from an EMBL/GenBank/DDBJ whole genome shotgun (WGS) entry which is preliminary data.</text>
</comment>
<dbReference type="Proteomes" id="UP000824190">
    <property type="component" value="Unassembled WGS sequence"/>
</dbReference>
<dbReference type="InterPro" id="IPR036188">
    <property type="entry name" value="FAD/NAD-bd_sf"/>
</dbReference>
<dbReference type="PRINTS" id="PR00469">
    <property type="entry name" value="PNDRDTASEII"/>
</dbReference>
<evidence type="ECO:0000313" key="6">
    <source>
        <dbReference type="Proteomes" id="UP000824190"/>
    </source>
</evidence>
<evidence type="ECO:0000256" key="2">
    <source>
        <dbReference type="ARBA" id="ARBA00023002"/>
    </source>
</evidence>
<dbReference type="PANTHER" id="PTHR48105">
    <property type="entry name" value="THIOREDOXIN REDUCTASE 1-RELATED-RELATED"/>
    <property type="match status" value="1"/>
</dbReference>
<sequence>MNSYDTIIIGGGVAGLEAAQMLGRARRNVLVLDSGAPRNRFAPHMHGVLGLDGTPPLDLLARGREEAEGYGVTFATGVVDRIDGSGSDNDAESATVRLTCTDGTEYRTRAVLVATGLDDDLPDIPGLAEHWGGAAFQCPYCHGWEVRDTRIGVLATSPPSFHQATLIRQWSDSVTVFTTDPALFDGLDEDTRAGFAARGVSLVASPVTEVLSASTDTADSVSSLRGVRTQDGQTHEVDALAVSPESRPRDGFLAGLDLERYEFPGVGTFLQTDETGRTSHPRIWATGNVVNPRFNVPASVGQASMAAGALNHVLVLEDTERAVQEAEDQ</sequence>
<dbReference type="Pfam" id="PF07992">
    <property type="entry name" value="Pyr_redox_2"/>
    <property type="match status" value="1"/>
</dbReference>
<dbReference type="GO" id="GO:0004791">
    <property type="term" value="F:thioredoxin-disulfide reductase (NADPH) activity"/>
    <property type="evidence" value="ECO:0007669"/>
    <property type="project" value="UniProtKB-EC"/>
</dbReference>
<evidence type="ECO:0000256" key="3">
    <source>
        <dbReference type="ARBA" id="ARBA00048132"/>
    </source>
</evidence>
<evidence type="ECO:0000256" key="1">
    <source>
        <dbReference type="ARBA" id="ARBA00022630"/>
    </source>
</evidence>
<dbReference type="EMBL" id="DXGC01000077">
    <property type="protein sequence ID" value="HIW91843.1"/>
    <property type="molecule type" value="Genomic_DNA"/>
</dbReference>
<keyword evidence="1" id="KW-0285">Flavoprotein</keyword>
<reference evidence="5" key="2">
    <citation type="submission" date="2021-04" db="EMBL/GenBank/DDBJ databases">
        <authorList>
            <person name="Gilroy R."/>
        </authorList>
    </citation>
    <scope>NUCLEOTIDE SEQUENCE</scope>
    <source>
        <strain evidence="5">CHK32-1732</strain>
    </source>
</reference>
<evidence type="ECO:0000313" key="5">
    <source>
        <dbReference type="EMBL" id="HIW91843.1"/>
    </source>
</evidence>
<organism evidence="5 6">
    <name type="scientific">Candidatus Corynebacterium avicola</name>
    <dbReference type="NCBI Taxonomy" id="2838527"/>
    <lineage>
        <taxon>Bacteria</taxon>
        <taxon>Bacillati</taxon>
        <taxon>Actinomycetota</taxon>
        <taxon>Actinomycetes</taxon>
        <taxon>Mycobacteriales</taxon>
        <taxon>Corynebacteriaceae</taxon>
        <taxon>Corynebacterium</taxon>
    </lineage>
</organism>